<feature type="domain" description="DUF7708" evidence="1">
    <location>
        <begin position="71"/>
        <end position="220"/>
    </location>
</feature>
<evidence type="ECO:0000313" key="2">
    <source>
        <dbReference type="EMBL" id="PYH92829.1"/>
    </source>
</evidence>
<dbReference type="Proteomes" id="UP000247810">
    <property type="component" value="Unassembled WGS sequence"/>
</dbReference>
<keyword evidence="3" id="KW-1185">Reference proteome</keyword>
<dbReference type="STRING" id="1448320.A0A319D6H8"/>
<protein>
    <recommendedName>
        <fullName evidence="1">DUF7708 domain-containing protein</fullName>
    </recommendedName>
</protein>
<dbReference type="AlphaFoldDB" id="A0A319D6H8"/>
<accession>A0A319D6H8</accession>
<evidence type="ECO:0000313" key="3">
    <source>
        <dbReference type="Proteomes" id="UP000247810"/>
    </source>
</evidence>
<reference evidence="2 3" key="1">
    <citation type="submission" date="2018-02" db="EMBL/GenBank/DDBJ databases">
        <title>The genomes of Aspergillus section Nigri reveals drivers in fungal speciation.</title>
        <authorList>
            <consortium name="DOE Joint Genome Institute"/>
            <person name="Vesth T.C."/>
            <person name="Nybo J."/>
            <person name="Theobald S."/>
            <person name="Brandl J."/>
            <person name="Frisvad J.C."/>
            <person name="Nielsen K.F."/>
            <person name="Lyhne E.K."/>
            <person name="Kogle M.E."/>
            <person name="Kuo A."/>
            <person name="Riley R."/>
            <person name="Clum A."/>
            <person name="Nolan M."/>
            <person name="Lipzen A."/>
            <person name="Salamov A."/>
            <person name="Henrissat B."/>
            <person name="Wiebenga A."/>
            <person name="De vries R.P."/>
            <person name="Grigoriev I.V."/>
            <person name="Mortensen U.H."/>
            <person name="Andersen M.R."/>
            <person name="Baker S.E."/>
        </authorList>
    </citation>
    <scope>NUCLEOTIDE SEQUENCE [LARGE SCALE GENOMIC DNA]</scope>
    <source>
        <strain evidence="2 3">CBS 707.79</strain>
    </source>
</reference>
<dbReference type="InterPro" id="IPR056125">
    <property type="entry name" value="DUF7708"/>
</dbReference>
<proteinExistence type="predicted"/>
<dbReference type="VEuPathDB" id="FungiDB:BO71DRAFT_400240"/>
<dbReference type="Pfam" id="PF24809">
    <property type="entry name" value="DUF7708"/>
    <property type="match status" value="1"/>
</dbReference>
<dbReference type="OrthoDB" id="4497594at2759"/>
<organism evidence="2 3">
    <name type="scientific">Aspergillus ellipticus CBS 707.79</name>
    <dbReference type="NCBI Taxonomy" id="1448320"/>
    <lineage>
        <taxon>Eukaryota</taxon>
        <taxon>Fungi</taxon>
        <taxon>Dikarya</taxon>
        <taxon>Ascomycota</taxon>
        <taxon>Pezizomycotina</taxon>
        <taxon>Eurotiomycetes</taxon>
        <taxon>Eurotiomycetidae</taxon>
        <taxon>Eurotiales</taxon>
        <taxon>Aspergillaceae</taxon>
        <taxon>Aspergillus</taxon>
        <taxon>Aspergillus subgen. Circumdati</taxon>
    </lineage>
</organism>
<sequence>MTTSLWARALASLPDNDQLLLNKAAAPSLPTEQILTEILTEIDVQRDRCQRDRRKTPSVGGKQLVIRDVCAKIAACVNTFVEIVDVVVSFDPVHAALPWAAVRLVLKLGLAGLKTFDAIVEGLHMAVKLIARGEILEALYIGKMSGPGSSAISALGEELFKGYKTVLGFLVAAKRFPQRSRIWRAVNIPAREALPKYVEEMKHAEVEFLNGNQLAESQSQVIALTPQNHF</sequence>
<evidence type="ECO:0000259" key="1">
    <source>
        <dbReference type="Pfam" id="PF24809"/>
    </source>
</evidence>
<gene>
    <name evidence="2" type="ORF">BO71DRAFT_400240</name>
</gene>
<dbReference type="EMBL" id="KZ825906">
    <property type="protein sequence ID" value="PYH92829.1"/>
    <property type="molecule type" value="Genomic_DNA"/>
</dbReference>
<name>A0A319D6H8_9EURO</name>